<sequence length="69" mass="8021">MVVCLQDEKPKPSQQFAMRFGTAMDKVSFSRNSKIFSKKTEKERSYEGQRLPLSPLGMLMWAKIPLNRK</sequence>
<dbReference type="KEGG" id="tng:GSTEN00016747G001"/>
<evidence type="ECO:0000313" key="1">
    <source>
        <dbReference type="EMBL" id="CAF98878.1"/>
    </source>
</evidence>
<proteinExistence type="predicted"/>
<protein>
    <submittedName>
        <fullName evidence="1">(spotted green pufferfish) hypothetical protein</fullName>
    </submittedName>
</protein>
<comment type="caution">
    <text evidence="1">The sequence shown here is derived from an EMBL/GenBank/DDBJ whole genome shotgun (WGS) entry which is preliminary data.</text>
</comment>
<name>Q4SKF4_TETNG</name>
<gene>
    <name evidence="1" type="ORF">GSTENG00016747001</name>
</gene>
<dbReference type="AlphaFoldDB" id="Q4SKF4"/>
<reference evidence="1" key="1">
    <citation type="journal article" date="2004" name="Nature">
        <title>Genome duplication in the teleost fish Tetraodon nigroviridis reveals the early vertebrate proto-karyotype.</title>
        <authorList>
            <person name="Jaillon O."/>
            <person name="Aury J.-M."/>
            <person name="Brunet F."/>
            <person name="Petit J.-L."/>
            <person name="Stange-Thomann N."/>
            <person name="Mauceli E."/>
            <person name="Bouneau L."/>
            <person name="Fischer C."/>
            <person name="Ozouf-Costaz C."/>
            <person name="Bernot A."/>
            <person name="Nicaud S."/>
            <person name="Jaffe D."/>
            <person name="Fisher S."/>
            <person name="Lutfalla G."/>
            <person name="Dossat C."/>
            <person name="Segurens B."/>
            <person name="Dasilva C."/>
            <person name="Salanoubat M."/>
            <person name="Levy M."/>
            <person name="Boudet N."/>
            <person name="Castellano S."/>
            <person name="Anthouard V."/>
            <person name="Jubin C."/>
            <person name="Castelli V."/>
            <person name="Katinka M."/>
            <person name="Vacherie B."/>
            <person name="Biemont C."/>
            <person name="Skalli Z."/>
            <person name="Cattolico L."/>
            <person name="Poulain J."/>
            <person name="De Berardinis V."/>
            <person name="Cruaud C."/>
            <person name="Duprat S."/>
            <person name="Brottier P."/>
            <person name="Coutanceau J.-P."/>
            <person name="Gouzy J."/>
            <person name="Parra G."/>
            <person name="Lardier G."/>
            <person name="Chapple C."/>
            <person name="McKernan K.J."/>
            <person name="McEwan P."/>
            <person name="Bosak S."/>
            <person name="Kellis M."/>
            <person name="Volff J.-N."/>
            <person name="Guigo R."/>
            <person name="Zody M.C."/>
            <person name="Mesirov J."/>
            <person name="Lindblad-Toh K."/>
            <person name="Birren B."/>
            <person name="Nusbaum C."/>
            <person name="Kahn D."/>
            <person name="Robinson-Rechavi M."/>
            <person name="Laudet V."/>
            <person name="Schachter V."/>
            <person name="Quetier F."/>
            <person name="Saurin W."/>
            <person name="Scarpelli C."/>
            <person name="Wincker P."/>
            <person name="Lander E.S."/>
            <person name="Weissenbach J."/>
            <person name="Roest Crollius H."/>
        </authorList>
    </citation>
    <scope>NUCLEOTIDE SEQUENCE [LARGE SCALE GENOMIC DNA]</scope>
</reference>
<reference evidence="1" key="2">
    <citation type="submission" date="2004-02" db="EMBL/GenBank/DDBJ databases">
        <authorList>
            <consortium name="Genoscope"/>
            <consortium name="Whitehead Institute Centre for Genome Research"/>
        </authorList>
    </citation>
    <scope>NUCLEOTIDE SEQUENCE</scope>
</reference>
<organism evidence="1">
    <name type="scientific">Tetraodon nigroviridis</name>
    <name type="common">Spotted green pufferfish</name>
    <name type="synonym">Chelonodon nigroviridis</name>
    <dbReference type="NCBI Taxonomy" id="99883"/>
    <lineage>
        <taxon>Eukaryota</taxon>
        <taxon>Metazoa</taxon>
        <taxon>Chordata</taxon>
        <taxon>Craniata</taxon>
        <taxon>Vertebrata</taxon>
        <taxon>Euteleostomi</taxon>
        <taxon>Actinopterygii</taxon>
        <taxon>Neopterygii</taxon>
        <taxon>Teleostei</taxon>
        <taxon>Neoteleostei</taxon>
        <taxon>Acanthomorphata</taxon>
        <taxon>Eupercaria</taxon>
        <taxon>Tetraodontiformes</taxon>
        <taxon>Tetradontoidea</taxon>
        <taxon>Tetraodontidae</taxon>
        <taxon>Tetraodon</taxon>
    </lineage>
</organism>
<dbReference type="EMBL" id="CAAE01014566">
    <property type="protein sequence ID" value="CAF98878.1"/>
    <property type="molecule type" value="Genomic_DNA"/>
</dbReference>
<accession>Q4SKF4</accession>